<feature type="signal peptide" evidence="1">
    <location>
        <begin position="1"/>
        <end position="18"/>
    </location>
</feature>
<dbReference type="GeneID" id="54462948"/>
<evidence type="ECO:0008006" key="5">
    <source>
        <dbReference type="Google" id="ProtNLM"/>
    </source>
</evidence>
<dbReference type="EMBL" id="MU003700">
    <property type="protein sequence ID" value="KAF2810246.1"/>
    <property type="molecule type" value="Genomic_DNA"/>
</dbReference>
<evidence type="ECO:0000313" key="4">
    <source>
        <dbReference type="RefSeq" id="XP_033577210.1"/>
    </source>
</evidence>
<evidence type="ECO:0000313" key="3">
    <source>
        <dbReference type="Proteomes" id="UP000504636"/>
    </source>
</evidence>
<accession>A0A6A6YMY2</accession>
<protein>
    <recommendedName>
        <fullName evidence="5">AA1-like domain-containing protein</fullName>
    </recommendedName>
</protein>
<reference evidence="4" key="2">
    <citation type="submission" date="2020-04" db="EMBL/GenBank/DDBJ databases">
        <authorList>
            <consortium name="NCBI Genome Project"/>
        </authorList>
    </citation>
    <scope>NUCLEOTIDE SEQUENCE</scope>
    <source>
        <strain evidence="4">CBS 304.34</strain>
    </source>
</reference>
<keyword evidence="3" id="KW-1185">Reference proteome</keyword>
<dbReference type="AlphaFoldDB" id="A0A6A6YMY2"/>
<reference evidence="2 4" key="1">
    <citation type="journal article" date="2020" name="Stud. Mycol.">
        <title>101 Dothideomycetes genomes: a test case for predicting lifestyles and emergence of pathogens.</title>
        <authorList>
            <person name="Haridas S."/>
            <person name="Albert R."/>
            <person name="Binder M."/>
            <person name="Bloem J."/>
            <person name="Labutti K."/>
            <person name="Salamov A."/>
            <person name="Andreopoulos B."/>
            <person name="Baker S."/>
            <person name="Barry K."/>
            <person name="Bills G."/>
            <person name="Bluhm B."/>
            <person name="Cannon C."/>
            <person name="Castanera R."/>
            <person name="Culley D."/>
            <person name="Daum C."/>
            <person name="Ezra D."/>
            <person name="Gonzalez J."/>
            <person name="Henrissat B."/>
            <person name="Kuo A."/>
            <person name="Liang C."/>
            <person name="Lipzen A."/>
            <person name="Lutzoni F."/>
            <person name="Magnuson J."/>
            <person name="Mondo S."/>
            <person name="Nolan M."/>
            <person name="Ohm R."/>
            <person name="Pangilinan J."/>
            <person name="Park H.-J."/>
            <person name="Ramirez L."/>
            <person name="Alfaro M."/>
            <person name="Sun H."/>
            <person name="Tritt A."/>
            <person name="Yoshinaga Y."/>
            <person name="Zwiers L.-H."/>
            <person name="Turgeon B."/>
            <person name="Goodwin S."/>
            <person name="Spatafora J."/>
            <person name="Crous P."/>
            <person name="Grigoriev I."/>
        </authorList>
    </citation>
    <scope>NUCLEOTIDE SEQUENCE</scope>
    <source>
        <strain evidence="2 4">CBS 304.34</strain>
    </source>
</reference>
<organism evidence="2">
    <name type="scientific">Mytilinidion resinicola</name>
    <dbReference type="NCBI Taxonomy" id="574789"/>
    <lineage>
        <taxon>Eukaryota</taxon>
        <taxon>Fungi</taxon>
        <taxon>Dikarya</taxon>
        <taxon>Ascomycota</taxon>
        <taxon>Pezizomycotina</taxon>
        <taxon>Dothideomycetes</taxon>
        <taxon>Pleosporomycetidae</taxon>
        <taxon>Mytilinidiales</taxon>
        <taxon>Mytilinidiaceae</taxon>
        <taxon>Mytilinidion</taxon>
    </lineage>
</organism>
<evidence type="ECO:0000256" key="1">
    <source>
        <dbReference type="SAM" id="SignalP"/>
    </source>
</evidence>
<gene>
    <name evidence="2 4" type="ORF">BDZ99DRAFT_476429</name>
</gene>
<keyword evidence="1" id="KW-0732">Signal</keyword>
<proteinExistence type="predicted"/>
<name>A0A6A6YMY2_9PEZI</name>
<dbReference type="RefSeq" id="XP_033577210.1">
    <property type="nucleotide sequence ID" value="XM_033722055.1"/>
</dbReference>
<dbReference type="Proteomes" id="UP000504636">
    <property type="component" value="Unplaced"/>
</dbReference>
<dbReference type="OrthoDB" id="3922703at2759"/>
<feature type="chain" id="PRO_5044629210" description="AA1-like domain-containing protein" evidence="1">
    <location>
        <begin position="19"/>
        <end position="175"/>
    </location>
</feature>
<reference evidence="4" key="3">
    <citation type="submission" date="2025-04" db="UniProtKB">
        <authorList>
            <consortium name="RefSeq"/>
        </authorList>
    </citation>
    <scope>IDENTIFICATION</scope>
    <source>
        <strain evidence="4">CBS 304.34</strain>
    </source>
</reference>
<sequence>MQLLYPLLSSLLILPTLGNPINPRSTPNTASKSEIWHISAFTAHFMGDDSGLPGGEWPPGVNFNTTLSFTLAFPDNTTSSCAATFQEPGTPTAYTVCERRVDGSVVKFKVKKTEGAESKWAMYNFNLSVVREREVRATMKGSRHISSNTYAPETGVWCQQGGEMGISGPIPITAG</sequence>
<evidence type="ECO:0000313" key="2">
    <source>
        <dbReference type="EMBL" id="KAF2810246.1"/>
    </source>
</evidence>